<dbReference type="EMBL" id="CP030057">
    <property type="protein sequence ID" value="QOZ59584.1"/>
    <property type="molecule type" value="Genomic_DNA"/>
</dbReference>
<proteinExistence type="predicted"/>
<evidence type="ECO:0000313" key="3">
    <source>
        <dbReference type="Proteomes" id="UP000593880"/>
    </source>
</evidence>
<gene>
    <name evidence="2" type="ORF">XH86_13200</name>
</gene>
<dbReference type="Proteomes" id="UP000593880">
    <property type="component" value="Chromosome"/>
</dbReference>
<sequence length="246" mass="26497">MSVRDSTMPNSNMALSSSSRGGSCRRLLSLVAVLTSLSMLMVPRSHGQEIGRLYATRPPPGYAFVRIATLSEGAPPRVQVNSENMQLNEATGVSYYRAVPGNQPLSLVVNGSTISKDVVPGAAAYLTLVIAKPSSEWTVQSIDEGQNSSDGLKAKLRFFNLAPGCTATLKIAEGPTIFQQAPFASVSSRTINPVTAKLEGSCEEASASLTLPQLHAGDYYSLFLRKEAERLRLTGQLDETEPYRER</sequence>
<feature type="compositionally biased region" description="Polar residues" evidence="1">
    <location>
        <begin position="1"/>
        <end position="14"/>
    </location>
</feature>
<keyword evidence="3" id="KW-1185">Reference proteome</keyword>
<evidence type="ECO:0000313" key="2">
    <source>
        <dbReference type="EMBL" id="QOZ59584.1"/>
    </source>
</evidence>
<evidence type="ECO:0008006" key="4">
    <source>
        <dbReference type="Google" id="ProtNLM"/>
    </source>
</evidence>
<evidence type="ECO:0000256" key="1">
    <source>
        <dbReference type="SAM" id="MobiDB-lite"/>
    </source>
</evidence>
<organism evidence="2 3">
    <name type="scientific">Bradyrhizobium guangdongense</name>
    <dbReference type="NCBI Taxonomy" id="1325090"/>
    <lineage>
        <taxon>Bacteria</taxon>
        <taxon>Pseudomonadati</taxon>
        <taxon>Pseudomonadota</taxon>
        <taxon>Alphaproteobacteria</taxon>
        <taxon>Hyphomicrobiales</taxon>
        <taxon>Nitrobacteraceae</taxon>
        <taxon>Bradyrhizobium</taxon>
    </lineage>
</organism>
<accession>A0ABX6UFB6</accession>
<reference evidence="2 3" key="1">
    <citation type="submission" date="2018-06" db="EMBL/GenBank/DDBJ databases">
        <title>Comparative genomics of rhizobia nodulating Arachis hypogaea in China.</title>
        <authorList>
            <person name="Li Y."/>
        </authorList>
    </citation>
    <scope>NUCLEOTIDE SEQUENCE [LARGE SCALE GENOMIC DNA]</scope>
    <source>
        <strain evidence="2 3">CCBAU 51658</strain>
    </source>
</reference>
<feature type="region of interest" description="Disordered" evidence="1">
    <location>
        <begin position="1"/>
        <end position="21"/>
    </location>
</feature>
<name>A0ABX6UFB6_9BRAD</name>
<protein>
    <recommendedName>
        <fullName evidence="4">Alginate biosynthesis protein AlgF</fullName>
    </recommendedName>
</protein>